<dbReference type="AlphaFoldDB" id="J7R712"/>
<comment type="subcellular location">
    <subcellularLocation>
        <location evidence="1">Nucleus</location>
    </subcellularLocation>
</comment>
<dbReference type="HOGENOM" id="CLU_054999_0_0_1"/>
<evidence type="ECO:0000313" key="4">
    <source>
        <dbReference type="EMBL" id="CCK70650.1"/>
    </source>
</evidence>
<accession>J7R712</accession>
<name>J7R712_HUIN7</name>
<gene>
    <name evidence="4" type="primary">KNAG0E03970</name>
    <name evidence="4" type="ordered locus">KNAG_0E03970</name>
</gene>
<proteinExistence type="predicted"/>
<dbReference type="GO" id="GO:0000446">
    <property type="term" value="C:nucleoplasmic THO complex"/>
    <property type="evidence" value="ECO:0007669"/>
    <property type="project" value="EnsemblFungi"/>
</dbReference>
<dbReference type="Pfam" id="PF05615">
    <property type="entry name" value="THOC7"/>
    <property type="match status" value="1"/>
</dbReference>
<feature type="compositionally biased region" description="Basic and acidic residues" evidence="3">
    <location>
        <begin position="241"/>
        <end position="251"/>
    </location>
</feature>
<dbReference type="STRING" id="1071383.J7R712"/>
<dbReference type="GO" id="GO:0060090">
    <property type="term" value="F:molecular adaptor activity"/>
    <property type="evidence" value="ECO:0007669"/>
    <property type="project" value="EnsemblFungi"/>
</dbReference>
<dbReference type="GO" id="GO:0006368">
    <property type="term" value="P:transcription elongation by RNA polymerase II"/>
    <property type="evidence" value="ECO:0007669"/>
    <property type="project" value="EnsemblFungi"/>
</dbReference>
<dbReference type="Proteomes" id="UP000006310">
    <property type="component" value="Chromosome 5"/>
</dbReference>
<dbReference type="GO" id="GO:0006310">
    <property type="term" value="P:DNA recombination"/>
    <property type="evidence" value="ECO:0007669"/>
    <property type="project" value="EnsemblFungi"/>
</dbReference>
<dbReference type="GO" id="GO:0006397">
    <property type="term" value="P:mRNA processing"/>
    <property type="evidence" value="ECO:0007669"/>
    <property type="project" value="InterPro"/>
</dbReference>
<dbReference type="GO" id="GO:0000445">
    <property type="term" value="C:THO complex part of transcription export complex"/>
    <property type="evidence" value="ECO:0007669"/>
    <property type="project" value="EnsemblFungi"/>
</dbReference>
<sequence>MVLNELQRKRVKSKVLYSELDLPYNRYLDTLKRVSNLTSRVLSGQLDKDDPLNAREIQELKETAQLRFLELQNSIEVMKVSTENWQSNNELSKLNAEEGAKEALPAVKSVHKQLLQRMQAIRNTYDNVTAHNTEIEQLSEGRTTLSVSREQWEAQLGAELTKQLIEKSVLRVDNNSSVEKYRVYGDFSVGLKESKRCNVEMKSDIAKLADEVNLYKHKWLKDANVFSKITAVLQEELTRRDFEDQNMRGDEESQEEESQEEEEDGFASPRERKVDDHHEDFDTIEVDEAVDENESANDGELGGENENNPSDVILDDAGELQNGESEVIDKNEEDHADEEIGDEMQVDEEPTEPTGPVESGKIERETQEAPQSVALEQDLENLSPSPLIE</sequence>
<dbReference type="GeneID" id="34526350"/>
<dbReference type="GO" id="GO:0000781">
    <property type="term" value="C:chromosome, telomeric region"/>
    <property type="evidence" value="ECO:0007669"/>
    <property type="project" value="EnsemblFungi"/>
</dbReference>
<dbReference type="GO" id="GO:0003676">
    <property type="term" value="F:nucleic acid binding"/>
    <property type="evidence" value="ECO:0007669"/>
    <property type="project" value="EnsemblFungi"/>
</dbReference>
<keyword evidence="2" id="KW-0539">Nucleus</keyword>
<feature type="compositionally biased region" description="Acidic residues" evidence="3">
    <location>
        <begin position="252"/>
        <end position="265"/>
    </location>
</feature>
<feature type="compositionally biased region" description="Acidic residues" evidence="3">
    <location>
        <begin position="334"/>
        <end position="351"/>
    </location>
</feature>
<feature type="compositionally biased region" description="Acidic residues" evidence="3">
    <location>
        <begin position="282"/>
        <end position="303"/>
    </location>
</feature>
<protein>
    <submittedName>
        <fullName evidence="4">Uncharacterized protein</fullName>
    </submittedName>
</protein>
<feature type="region of interest" description="Disordered" evidence="3">
    <location>
        <begin position="241"/>
        <end position="389"/>
    </location>
</feature>
<dbReference type="eggNOG" id="ENOG502S0NG">
    <property type="taxonomic scope" value="Eukaryota"/>
</dbReference>
<dbReference type="OrthoDB" id="4035165at2759"/>
<dbReference type="RefSeq" id="XP_022464896.1">
    <property type="nucleotide sequence ID" value="XM_022608395.1"/>
</dbReference>
<keyword evidence="5" id="KW-1185">Reference proteome</keyword>
<evidence type="ECO:0000256" key="2">
    <source>
        <dbReference type="ARBA" id="ARBA00023242"/>
    </source>
</evidence>
<reference evidence="4 5" key="1">
    <citation type="journal article" date="2011" name="Proc. Natl. Acad. Sci. U.S.A.">
        <title>Evolutionary erosion of yeast sex chromosomes by mating-type switching accidents.</title>
        <authorList>
            <person name="Gordon J.L."/>
            <person name="Armisen D."/>
            <person name="Proux-Wera E."/>
            <person name="Oheigeartaigh S.S."/>
            <person name="Byrne K.P."/>
            <person name="Wolfe K.H."/>
        </authorList>
    </citation>
    <scope>NUCLEOTIDE SEQUENCE [LARGE SCALE GENOMIC DNA]</scope>
    <source>
        <strain evidence="5">ATCC MYA-139 / BCRC 22969 / CBS 8797 / CCRC 22969 / KCTC 17520 / NBRC 10181 / NCYC 3082</strain>
    </source>
</reference>
<dbReference type="OMA" id="YNEQDTA"/>
<reference evidence="5" key="2">
    <citation type="submission" date="2012-08" db="EMBL/GenBank/DDBJ databases">
        <title>Genome sequence of Kazachstania naganishii.</title>
        <authorList>
            <person name="Gordon J.L."/>
            <person name="Armisen D."/>
            <person name="Proux-Wera E."/>
            <person name="OhEigeartaigh S.S."/>
            <person name="Byrne K.P."/>
            <person name="Wolfe K.H."/>
        </authorList>
    </citation>
    <scope>NUCLEOTIDE SEQUENCE [LARGE SCALE GENOMIC DNA]</scope>
    <source>
        <strain evidence="5">ATCC MYA-139 / BCRC 22969 / CBS 8797 / CCRC 22969 / KCTC 17520 / NBRC 10181 / NCYC 3082</strain>
    </source>
</reference>
<dbReference type="InterPro" id="IPR008501">
    <property type="entry name" value="THOC7/Mft1"/>
</dbReference>
<feature type="compositionally biased region" description="Polar residues" evidence="3">
    <location>
        <begin position="380"/>
        <end position="389"/>
    </location>
</feature>
<evidence type="ECO:0000256" key="1">
    <source>
        <dbReference type="ARBA" id="ARBA00004123"/>
    </source>
</evidence>
<dbReference type="KEGG" id="kng:KNAG_0E03970"/>
<dbReference type="GO" id="GO:0006406">
    <property type="term" value="P:mRNA export from nucleus"/>
    <property type="evidence" value="ECO:0007669"/>
    <property type="project" value="EnsemblFungi"/>
</dbReference>
<dbReference type="EMBL" id="HE978318">
    <property type="protein sequence ID" value="CCK70650.1"/>
    <property type="molecule type" value="Genomic_DNA"/>
</dbReference>
<feature type="compositionally biased region" description="Basic and acidic residues" evidence="3">
    <location>
        <begin position="269"/>
        <end position="281"/>
    </location>
</feature>
<evidence type="ECO:0000313" key="5">
    <source>
        <dbReference type="Proteomes" id="UP000006310"/>
    </source>
</evidence>
<evidence type="ECO:0000256" key="3">
    <source>
        <dbReference type="SAM" id="MobiDB-lite"/>
    </source>
</evidence>
<organism evidence="4 5">
    <name type="scientific">Huiozyma naganishii (strain ATCC MYA-139 / BCRC 22969 / CBS 8797 / KCTC 17520 / NBRC 10181 / NCYC 3082 / Yp74L-3)</name>
    <name type="common">Yeast</name>
    <name type="synonym">Kazachstania naganishii</name>
    <dbReference type="NCBI Taxonomy" id="1071383"/>
    <lineage>
        <taxon>Eukaryota</taxon>
        <taxon>Fungi</taxon>
        <taxon>Dikarya</taxon>
        <taxon>Ascomycota</taxon>
        <taxon>Saccharomycotina</taxon>
        <taxon>Saccharomycetes</taxon>
        <taxon>Saccharomycetales</taxon>
        <taxon>Saccharomycetaceae</taxon>
        <taxon>Huiozyma</taxon>
    </lineage>
</organism>